<dbReference type="InterPro" id="IPR003594">
    <property type="entry name" value="HATPase_dom"/>
</dbReference>
<dbReference type="GO" id="GO:0046983">
    <property type="term" value="F:protein dimerization activity"/>
    <property type="evidence" value="ECO:0007669"/>
    <property type="project" value="InterPro"/>
</dbReference>
<reference evidence="7 8" key="1">
    <citation type="submission" date="2018-10" db="EMBL/GenBank/DDBJ databases">
        <title>Isolation from cow dung.</title>
        <authorList>
            <person name="Ling L."/>
        </authorList>
    </citation>
    <scope>NUCLEOTIDE SEQUENCE [LARGE SCALE GENOMIC DNA]</scope>
    <source>
        <strain evidence="7 8">NEAU-LL90</strain>
    </source>
</reference>
<name>A0A3M2L9V5_9NOCA</name>
<feature type="transmembrane region" description="Helical" evidence="4">
    <location>
        <begin position="115"/>
        <end position="133"/>
    </location>
</feature>
<keyword evidence="2" id="KW-0418">Kinase</keyword>
<keyword evidence="4" id="KW-1133">Transmembrane helix</keyword>
<feature type="domain" description="Signal transduction histidine kinase subgroup 3 dimerisation and phosphoacceptor" evidence="6">
    <location>
        <begin position="397"/>
        <end position="455"/>
    </location>
</feature>
<evidence type="ECO:0000313" key="8">
    <source>
        <dbReference type="Proteomes" id="UP000279275"/>
    </source>
</evidence>
<dbReference type="SUPFAM" id="SSF55874">
    <property type="entry name" value="ATPase domain of HSP90 chaperone/DNA topoisomerase II/histidine kinase"/>
    <property type="match status" value="1"/>
</dbReference>
<dbReference type="GO" id="GO:0016020">
    <property type="term" value="C:membrane"/>
    <property type="evidence" value="ECO:0007669"/>
    <property type="project" value="InterPro"/>
</dbReference>
<gene>
    <name evidence="7" type="ORF">EBN03_08340</name>
</gene>
<protein>
    <submittedName>
        <fullName evidence="7">Uncharacterized protein</fullName>
    </submittedName>
</protein>
<dbReference type="PANTHER" id="PTHR24421:SF63">
    <property type="entry name" value="SENSOR HISTIDINE KINASE DESK"/>
    <property type="match status" value="1"/>
</dbReference>
<accession>A0A3M2L9V5</accession>
<dbReference type="OrthoDB" id="5241784at2"/>
<feature type="domain" description="Histidine kinase/HSP90-like ATPase" evidence="5">
    <location>
        <begin position="498"/>
        <end position="578"/>
    </location>
</feature>
<feature type="transmembrane region" description="Helical" evidence="4">
    <location>
        <begin position="302"/>
        <end position="322"/>
    </location>
</feature>
<feature type="transmembrane region" description="Helical" evidence="4">
    <location>
        <begin position="54"/>
        <end position="71"/>
    </location>
</feature>
<organism evidence="7 8">
    <name type="scientific">Nocardia stercoris</name>
    <dbReference type="NCBI Taxonomy" id="2483361"/>
    <lineage>
        <taxon>Bacteria</taxon>
        <taxon>Bacillati</taxon>
        <taxon>Actinomycetota</taxon>
        <taxon>Actinomycetes</taxon>
        <taxon>Mycobacteriales</taxon>
        <taxon>Nocardiaceae</taxon>
        <taxon>Nocardia</taxon>
    </lineage>
</organism>
<dbReference type="RefSeq" id="WP_122187301.1">
    <property type="nucleotide sequence ID" value="NZ_RFFH01000002.1"/>
</dbReference>
<keyword evidence="4" id="KW-0472">Membrane</keyword>
<dbReference type="Pfam" id="PF02518">
    <property type="entry name" value="HATPase_c"/>
    <property type="match status" value="1"/>
</dbReference>
<feature type="transmembrane region" description="Helical" evidence="4">
    <location>
        <begin position="12"/>
        <end position="42"/>
    </location>
</feature>
<dbReference type="EMBL" id="RFFH01000002">
    <property type="protein sequence ID" value="RMI34379.1"/>
    <property type="molecule type" value="Genomic_DNA"/>
</dbReference>
<comment type="caution">
    <text evidence="7">The sequence shown here is derived from an EMBL/GenBank/DDBJ whole genome shotgun (WGS) entry which is preliminary data.</text>
</comment>
<evidence type="ECO:0000313" key="7">
    <source>
        <dbReference type="EMBL" id="RMI34379.1"/>
    </source>
</evidence>
<proteinExistence type="predicted"/>
<dbReference type="Proteomes" id="UP000279275">
    <property type="component" value="Unassembled WGS sequence"/>
</dbReference>
<dbReference type="Gene3D" id="3.30.565.10">
    <property type="entry name" value="Histidine kinase-like ATPase, C-terminal domain"/>
    <property type="match status" value="1"/>
</dbReference>
<dbReference type="InterPro" id="IPR011712">
    <property type="entry name" value="Sig_transdc_His_kin_sub3_dim/P"/>
</dbReference>
<feature type="transmembrane region" description="Helical" evidence="4">
    <location>
        <begin position="264"/>
        <end position="282"/>
    </location>
</feature>
<dbReference type="GO" id="GO:0000155">
    <property type="term" value="F:phosphorelay sensor kinase activity"/>
    <property type="evidence" value="ECO:0007669"/>
    <property type="project" value="InterPro"/>
</dbReference>
<dbReference type="InterPro" id="IPR036890">
    <property type="entry name" value="HATPase_C_sf"/>
</dbReference>
<evidence type="ECO:0000256" key="3">
    <source>
        <dbReference type="ARBA" id="ARBA00023012"/>
    </source>
</evidence>
<keyword evidence="1" id="KW-0808">Transferase</keyword>
<feature type="transmembrane region" description="Helical" evidence="4">
    <location>
        <begin position="358"/>
        <end position="376"/>
    </location>
</feature>
<dbReference type="Pfam" id="PF07730">
    <property type="entry name" value="HisKA_3"/>
    <property type="match status" value="1"/>
</dbReference>
<keyword evidence="3" id="KW-0902">Two-component regulatory system</keyword>
<dbReference type="CDD" id="cd16917">
    <property type="entry name" value="HATPase_UhpB-NarQ-NarX-like"/>
    <property type="match status" value="1"/>
</dbReference>
<dbReference type="PANTHER" id="PTHR24421">
    <property type="entry name" value="NITRATE/NITRITE SENSOR PROTEIN NARX-RELATED"/>
    <property type="match status" value="1"/>
</dbReference>
<sequence length="580" mass="62110">MLPLPRFTGYLFLVLLIVSVWTAGAGVAATIWCALQAAVVVVAQHRPATRGRSLLAQLVLTYLPVAGIGPSGLETDHLLAATALWCLPPRWRWAGFATVAAISGPLHAQHRWGEMLHLDITTAAIGAVVYLLSRLTVLVDALDATRDELAQLTQTRERLQVARRLRDALGDRLTAVLDLLRRARTDLTPRPDRATAAVADATDATRRIIAAVRELAAEQHDSARMPPDDVPISRLAPRLALSASVISLGSWVAVEVLESPGARIAMAFGGTALAGLLLAQLLRPEPMKRLLVPQALIALAPLPWLGATWSVWLILLAVSVLVCADDIRLAVAVPALVGLRAIYGGPPGNGGPGGHWSWLVMAAEATLVLFGLARFLQLSRQLNRSRQDLIQVTTQVERLRLARDIHDLLGLTLSVLVLKGDLITELVHRDPVRAATEIEEALRIASRARAEAWALADTAETRSLCAELRVAGAALADACGTVSIDCDDELPVTAGAVLAPVVREAVTNVLRHSTATRVRIECRRQDGDVRLEVHNDGAADESEGAGQGLRNMRARVRDAGGSFSAARSGGEFRLTARVPC</sequence>
<keyword evidence="8" id="KW-1185">Reference proteome</keyword>
<keyword evidence="4" id="KW-0812">Transmembrane</keyword>
<feature type="transmembrane region" description="Helical" evidence="4">
    <location>
        <begin position="329"/>
        <end position="346"/>
    </location>
</feature>
<evidence type="ECO:0000256" key="2">
    <source>
        <dbReference type="ARBA" id="ARBA00022777"/>
    </source>
</evidence>
<evidence type="ECO:0000256" key="4">
    <source>
        <dbReference type="SAM" id="Phobius"/>
    </source>
</evidence>
<evidence type="ECO:0000259" key="6">
    <source>
        <dbReference type="Pfam" id="PF07730"/>
    </source>
</evidence>
<evidence type="ECO:0000259" key="5">
    <source>
        <dbReference type="Pfam" id="PF02518"/>
    </source>
</evidence>
<evidence type="ECO:0000256" key="1">
    <source>
        <dbReference type="ARBA" id="ARBA00022679"/>
    </source>
</evidence>
<dbReference type="InterPro" id="IPR050482">
    <property type="entry name" value="Sensor_HK_TwoCompSys"/>
</dbReference>
<dbReference type="Gene3D" id="1.20.5.1930">
    <property type="match status" value="2"/>
</dbReference>
<dbReference type="AlphaFoldDB" id="A0A3M2L9V5"/>